<sequence length="361" mass="41197">MGKVILTGDRPTGKLHLGHYVGSLRRRVELQNEGDYDRMLVFMADVQALTDNADNPEKIRRNIIEVALDYLSAGLDPKKCTLFIQSRIPELAELTTYLMNLITVSRVQRNPTVKTEIKMRNFEANIPLGFFCYPVSQAADITLFKATTVPAGEDQEPMLEVARELVRRFNQTYGDVLVEPEIMLPANLTARRLPGTDGKEKMSKSLGNCIYLSDDAETVWKKVKGMYTDPTHLNLSDPGHVEGNAVFTYLDAFSTDADFADFWPEYHNLDELKDHYTRGGLGDMKCKKFLNQVLNRMLEPIRERRHAFEQDIPEIYNILKKGSDAAREIGAQTMDEVRKAMQIDYFNDAELIRSQAEMFKK</sequence>
<keyword evidence="7 10" id="KW-0030">Aminoacyl-tRNA synthetase</keyword>
<keyword evidence="3 10" id="KW-0436">Ligase</keyword>
<dbReference type="InterPro" id="IPR002306">
    <property type="entry name" value="Trp-tRNA-ligase"/>
</dbReference>
<comment type="similarity">
    <text evidence="1 10">Belongs to the class-I aminoacyl-tRNA synthetase family.</text>
</comment>
<dbReference type="GO" id="GO:0005829">
    <property type="term" value="C:cytosol"/>
    <property type="evidence" value="ECO:0007669"/>
    <property type="project" value="TreeGrafter"/>
</dbReference>
<evidence type="ECO:0000256" key="2">
    <source>
        <dbReference type="ARBA" id="ARBA00013161"/>
    </source>
</evidence>
<dbReference type="Proteomes" id="UP000016648">
    <property type="component" value="Unassembled WGS sequence"/>
</dbReference>
<dbReference type="Pfam" id="PF00579">
    <property type="entry name" value="tRNA-synt_1b"/>
    <property type="match status" value="1"/>
</dbReference>
<evidence type="ECO:0000256" key="6">
    <source>
        <dbReference type="ARBA" id="ARBA00022917"/>
    </source>
</evidence>
<dbReference type="InterPro" id="IPR002305">
    <property type="entry name" value="aa-tRNA-synth_Ic"/>
</dbReference>
<dbReference type="InterPro" id="IPR014729">
    <property type="entry name" value="Rossmann-like_a/b/a_fold"/>
</dbReference>
<dbReference type="InterPro" id="IPR050203">
    <property type="entry name" value="Trp-tRNA_synthetase"/>
</dbReference>
<dbReference type="GO" id="GO:0006436">
    <property type="term" value="P:tryptophanyl-tRNA aminoacylation"/>
    <property type="evidence" value="ECO:0007669"/>
    <property type="project" value="UniProtKB-UniRule"/>
</dbReference>
<dbReference type="PATRIC" id="fig|1115809.3.peg.1639"/>
<evidence type="ECO:0000256" key="9">
    <source>
        <dbReference type="NCBIfam" id="TIGR00233"/>
    </source>
</evidence>
<dbReference type="PRINTS" id="PR01039">
    <property type="entry name" value="TRNASYNTHTRP"/>
</dbReference>
<dbReference type="PANTHER" id="PTHR43766">
    <property type="entry name" value="TRYPTOPHAN--TRNA LIGASE, MITOCHONDRIAL"/>
    <property type="match status" value="1"/>
</dbReference>
<accession>U2QJR4</accession>
<evidence type="ECO:0000256" key="1">
    <source>
        <dbReference type="ARBA" id="ARBA00005594"/>
    </source>
</evidence>
<dbReference type="GO" id="GO:0004830">
    <property type="term" value="F:tryptophan-tRNA ligase activity"/>
    <property type="evidence" value="ECO:0007669"/>
    <property type="project" value="UniProtKB-UniRule"/>
</dbReference>
<evidence type="ECO:0000256" key="8">
    <source>
        <dbReference type="ARBA" id="ARBA00049929"/>
    </source>
</evidence>
<dbReference type="PANTHER" id="PTHR43766:SF1">
    <property type="entry name" value="TRYPTOPHAN--TRNA LIGASE, MITOCHONDRIAL"/>
    <property type="match status" value="1"/>
</dbReference>
<protein>
    <recommendedName>
        <fullName evidence="2 9">Tryptophan--tRNA ligase</fullName>
        <ecNumber evidence="2 9">6.1.1.2</ecNumber>
    </recommendedName>
</protein>
<dbReference type="SUPFAM" id="SSF52374">
    <property type="entry name" value="Nucleotidylyl transferase"/>
    <property type="match status" value="1"/>
</dbReference>
<organism evidence="11 12">
    <name type="scientific">Segatella baroniae F0067</name>
    <dbReference type="NCBI Taxonomy" id="1115809"/>
    <lineage>
        <taxon>Bacteria</taxon>
        <taxon>Pseudomonadati</taxon>
        <taxon>Bacteroidota</taxon>
        <taxon>Bacteroidia</taxon>
        <taxon>Bacteroidales</taxon>
        <taxon>Prevotellaceae</taxon>
        <taxon>Segatella</taxon>
    </lineage>
</organism>
<keyword evidence="4 10" id="KW-0547">Nucleotide-binding</keyword>
<dbReference type="FunFam" id="3.40.50.620:FF:000094">
    <property type="entry name" value="Tryptophan--tRNA ligase"/>
    <property type="match status" value="1"/>
</dbReference>
<dbReference type="PROSITE" id="PS00178">
    <property type="entry name" value="AA_TRNA_LIGASE_I"/>
    <property type="match status" value="1"/>
</dbReference>
<dbReference type="FunFam" id="1.10.240.10:FF:000005">
    <property type="entry name" value="Tryptophan--tRNA ligase"/>
    <property type="match status" value="1"/>
</dbReference>
<reference evidence="11 12" key="1">
    <citation type="submission" date="2013-08" db="EMBL/GenBank/DDBJ databases">
        <authorList>
            <person name="Durkin A.S."/>
            <person name="Haft D.R."/>
            <person name="McCorrison J."/>
            <person name="Torralba M."/>
            <person name="Gillis M."/>
            <person name="Haft D.H."/>
            <person name="Methe B."/>
            <person name="Sutton G."/>
            <person name="Nelson K.E."/>
        </authorList>
    </citation>
    <scope>NUCLEOTIDE SEQUENCE [LARGE SCALE GENOMIC DNA]</scope>
    <source>
        <strain evidence="11 12">F0067</strain>
    </source>
</reference>
<dbReference type="EC" id="6.1.1.2" evidence="2 9"/>
<dbReference type="NCBIfam" id="TIGR00233">
    <property type="entry name" value="trpS"/>
    <property type="match status" value="1"/>
</dbReference>
<dbReference type="InterPro" id="IPR001412">
    <property type="entry name" value="aa-tRNA-synth_I_CS"/>
</dbReference>
<proteinExistence type="inferred from homology"/>
<evidence type="ECO:0000256" key="7">
    <source>
        <dbReference type="ARBA" id="ARBA00023146"/>
    </source>
</evidence>
<evidence type="ECO:0000256" key="5">
    <source>
        <dbReference type="ARBA" id="ARBA00022840"/>
    </source>
</evidence>
<evidence type="ECO:0000313" key="12">
    <source>
        <dbReference type="Proteomes" id="UP000016648"/>
    </source>
</evidence>
<evidence type="ECO:0000256" key="3">
    <source>
        <dbReference type="ARBA" id="ARBA00022598"/>
    </source>
</evidence>
<dbReference type="Gene3D" id="3.40.50.620">
    <property type="entry name" value="HUPs"/>
    <property type="match status" value="1"/>
</dbReference>
<evidence type="ECO:0000256" key="4">
    <source>
        <dbReference type="ARBA" id="ARBA00022741"/>
    </source>
</evidence>
<evidence type="ECO:0000256" key="10">
    <source>
        <dbReference type="RuleBase" id="RU363036"/>
    </source>
</evidence>
<name>U2QJR4_9BACT</name>
<keyword evidence="12" id="KW-1185">Reference proteome</keyword>
<evidence type="ECO:0000313" key="11">
    <source>
        <dbReference type="EMBL" id="ERK39052.1"/>
    </source>
</evidence>
<dbReference type="CDD" id="cd00806">
    <property type="entry name" value="TrpRS_core"/>
    <property type="match status" value="1"/>
</dbReference>
<gene>
    <name evidence="11" type="primary">trpS</name>
    <name evidence="11" type="ORF">HMPREF9135_1256</name>
</gene>
<dbReference type="GO" id="GO:0005524">
    <property type="term" value="F:ATP binding"/>
    <property type="evidence" value="ECO:0007669"/>
    <property type="project" value="UniProtKB-KW"/>
</dbReference>
<comment type="caution">
    <text evidence="11">The sequence shown here is derived from an EMBL/GenBank/DDBJ whole genome shotgun (WGS) entry which is preliminary data.</text>
</comment>
<dbReference type="EMBL" id="AWEY01000029">
    <property type="protein sequence ID" value="ERK39052.1"/>
    <property type="molecule type" value="Genomic_DNA"/>
</dbReference>
<keyword evidence="6 10" id="KW-0648">Protein biosynthesis</keyword>
<dbReference type="AlphaFoldDB" id="U2QJR4"/>
<dbReference type="RefSeq" id="WP_021589868.1">
    <property type="nucleotide sequence ID" value="NZ_AWEY01000029.1"/>
</dbReference>
<keyword evidence="5 10" id="KW-0067">ATP-binding</keyword>
<dbReference type="Gene3D" id="1.10.240.10">
    <property type="entry name" value="Tyrosyl-Transfer RNA Synthetase"/>
    <property type="match status" value="1"/>
</dbReference>
<comment type="catalytic activity">
    <reaction evidence="8">
        <text>tRNA(Trp) + L-tryptophan + ATP = L-tryptophyl-tRNA(Trp) + AMP + diphosphate + H(+)</text>
        <dbReference type="Rhea" id="RHEA:24080"/>
        <dbReference type="Rhea" id="RHEA-COMP:9671"/>
        <dbReference type="Rhea" id="RHEA-COMP:9705"/>
        <dbReference type="ChEBI" id="CHEBI:15378"/>
        <dbReference type="ChEBI" id="CHEBI:30616"/>
        <dbReference type="ChEBI" id="CHEBI:33019"/>
        <dbReference type="ChEBI" id="CHEBI:57912"/>
        <dbReference type="ChEBI" id="CHEBI:78442"/>
        <dbReference type="ChEBI" id="CHEBI:78535"/>
        <dbReference type="ChEBI" id="CHEBI:456215"/>
        <dbReference type="EC" id="6.1.1.2"/>
    </reaction>
</comment>